<evidence type="ECO:0000313" key="6">
    <source>
        <dbReference type="EMBL" id="OBU07743.1"/>
    </source>
</evidence>
<dbReference type="SUPFAM" id="SSF52402">
    <property type="entry name" value="Adenine nucleotide alpha hydrolases-like"/>
    <property type="match status" value="1"/>
</dbReference>
<dbReference type="PRINTS" id="PR01438">
    <property type="entry name" value="UNVRSLSTRESS"/>
</dbReference>
<dbReference type="CDD" id="cd00293">
    <property type="entry name" value="USP-like"/>
    <property type="match status" value="1"/>
</dbReference>
<reference evidence="7" key="1">
    <citation type="submission" date="2016-06" db="EMBL/GenBank/DDBJ databases">
        <authorList>
            <person name="Butler K."/>
        </authorList>
    </citation>
    <scope>NUCLEOTIDE SEQUENCE [LARGE SCALE GENOMIC DNA]</scope>
    <source>
        <strain evidence="7">GCSL-Mp20</strain>
    </source>
</reference>
<evidence type="ECO:0000256" key="4">
    <source>
        <dbReference type="SAM" id="Coils"/>
    </source>
</evidence>
<sequence length="147" mass="16283">MHKTILIPIDLNTGALSSNVISEVNDYARDKNVKFHFVTVILPSEQLFDYGLTFPVMTDNAKSEDQRIKFLLEKLEKITDEFDVQKNQISTGVLLGSPAEAIIENAEKIKADLIIIGSKNPTLKSRLLGSTASALIHYANISVLVVR</sequence>
<dbReference type="InterPro" id="IPR014729">
    <property type="entry name" value="Rossmann-like_a/b/a_fold"/>
</dbReference>
<accession>A0A1B8HF90</accession>
<protein>
    <recommendedName>
        <fullName evidence="3">Universal stress protein</fullName>
    </recommendedName>
</protein>
<comment type="similarity">
    <text evidence="1 3">Belongs to the universal stress protein A family.</text>
</comment>
<dbReference type="AlphaFoldDB" id="A0A1B8HF90"/>
<evidence type="ECO:0000256" key="2">
    <source>
        <dbReference type="ARBA" id="ARBA00011738"/>
    </source>
</evidence>
<keyword evidence="3" id="KW-0963">Cytoplasm</keyword>
<feature type="domain" description="UspA" evidence="5">
    <location>
        <begin position="1"/>
        <end position="147"/>
    </location>
</feature>
<evidence type="ECO:0000259" key="5">
    <source>
        <dbReference type="Pfam" id="PF00582"/>
    </source>
</evidence>
<dbReference type="InterPro" id="IPR006016">
    <property type="entry name" value="UspA"/>
</dbReference>
<feature type="coiled-coil region" evidence="4">
    <location>
        <begin position="61"/>
        <end position="88"/>
    </location>
</feature>
<comment type="subunit">
    <text evidence="2">Homodimer.</text>
</comment>
<comment type="caution">
    <text evidence="6">The sequence shown here is derived from an EMBL/GenBank/DDBJ whole genome shotgun (WGS) entry which is preliminary data.</text>
</comment>
<keyword evidence="4" id="KW-0175">Coiled coil</keyword>
<keyword evidence="7" id="KW-1185">Reference proteome</keyword>
<dbReference type="OrthoDB" id="9792500at2"/>
<evidence type="ECO:0000256" key="1">
    <source>
        <dbReference type="ARBA" id="ARBA00008791"/>
    </source>
</evidence>
<evidence type="ECO:0000313" key="7">
    <source>
        <dbReference type="Proteomes" id="UP000092377"/>
    </source>
</evidence>
<name>A0A1B8HF90_9GAMM</name>
<dbReference type="Gene3D" id="3.40.50.620">
    <property type="entry name" value="HUPs"/>
    <property type="match status" value="1"/>
</dbReference>
<comment type="subcellular location">
    <subcellularLocation>
        <location evidence="3">Cytoplasm</location>
    </subcellularLocation>
</comment>
<dbReference type="GO" id="GO:0005737">
    <property type="term" value="C:cytoplasm"/>
    <property type="evidence" value="ECO:0007669"/>
    <property type="project" value="UniProtKB-SubCell"/>
</dbReference>
<dbReference type="PIRSF" id="PIRSF006276">
    <property type="entry name" value="UspA"/>
    <property type="match status" value="1"/>
</dbReference>
<organism evidence="6 7">
    <name type="scientific">Morganella psychrotolerans</name>
    <dbReference type="NCBI Taxonomy" id="368603"/>
    <lineage>
        <taxon>Bacteria</taxon>
        <taxon>Pseudomonadati</taxon>
        <taxon>Pseudomonadota</taxon>
        <taxon>Gammaproteobacteria</taxon>
        <taxon>Enterobacterales</taxon>
        <taxon>Morganellaceae</taxon>
        <taxon>Morganella</taxon>
    </lineage>
</organism>
<dbReference type="InterPro" id="IPR006015">
    <property type="entry name" value="Universal_stress_UspA"/>
</dbReference>
<gene>
    <name evidence="6" type="ORF">AYY18_05840</name>
</gene>
<dbReference type="PANTHER" id="PTHR46268:SF18">
    <property type="entry name" value="UNIVERSAL STRESS PROTEIN F"/>
    <property type="match status" value="1"/>
</dbReference>
<dbReference type="Pfam" id="PF00582">
    <property type="entry name" value="Usp"/>
    <property type="match status" value="1"/>
</dbReference>
<dbReference type="RefSeq" id="WP_067402926.1">
    <property type="nucleotide sequence ID" value="NZ_LZEY01000023.1"/>
</dbReference>
<dbReference type="PANTHER" id="PTHR46268">
    <property type="entry name" value="STRESS RESPONSE PROTEIN NHAX"/>
    <property type="match status" value="1"/>
</dbReference>
<proteinExistence type="inferred from homology"/>
<dbReference type="EMBL" id="LZEY01000023">
    <property type="protein sequence ID" value="OBU07743.1"/>
    <property type="molecule type" value="Genomic_DNA"/>
</dbReference>
<dbReference type="Proteomes" id="UP000092377">
    <property type="component" value="Unassembled WGS sequence"/>
</dbReference>
<evidence type="ECO:0000256" key="3">
    <source>
        <dbReference type="PIRNR" id="PIRNR006276"/>
    </source>
</evidence>